<comment type="caution">
    <text evidence="2">The sequence shown here is derived from an EMBL/GenBank/DDBJ whole genome shotgun (WGS) entry which is preliminary data.</text>
</comment>
<dbReference type="InterPro" id="IPR050570">
    <property type="entry name" value="Cell_wall_metabolism_enzyme"/>
</dbReference>
<dbReference type="InterPro" id="IPR011055">
    <property type="entry name" value="Dup_hybrid_motif"/>
</dbReference>
<dbReference type="GO" id="GO:0004222">
    <property type="term" value="F:metalloendopeptidase activity"/>
    <property type="evidence" value="ECO:0007669"/>
    <property type="project" value="TreeGrafter"/>
</dbReference>
<dbReference type="OrthoDB" id="9801052at2"/>
<dbReference type="EMBL" id="PEIB01000032">
    <property type="protein sequence ID" value="RXJ71777.1"/>
    <property type="molecule type" value="Genomic_DNA"/>
</dbReference>
<dbReference type="PANTHER" id="PTHR21666">
    <property type="entry name" value="PEPTIDASE-RELATED"/>
    <property type="match status" value="1"/>
</dbReference>
<gene>
    <name evidence="2" type="ORF">CS022_19615</name>
</gene>
<feature type="domain" description="M23ase beta-sheet core" evidence="1">
    <location>
        <begin position="89"/>
        <end position="186"/>
    </location>
</feature>
<evidence type="ECO:0000259" key="1">
    <source>
        <dbReference type="Pfam" id="PF01551"/>
    </source>
</evidence>
<dbReference type="Pfam" id="PF01551">
    <property type="entry name" value="Peptidase_M23"/>
    <property type="match status" value="1"/>
</dbReference>
<dbReference type="Gene3D" id="2.70.70.10">
    <property type="entry name" value="Glucose Permease (Domain IIA)"/>
    <property type="match status" value="1"/>
</dbReference>
<organism evidence="2 3">
    <name type="scientific">Veronia nyctiphanis</name>
    <dbReference type="NCBI Taxonomy" id="1278244"/>
    <lineage>
        <taxon>Bacteria</taxon>
        <taxon>Pseudomonadati</taxon>
        <taxon>Pseudomonadota</taxon>
        <taxon>Gammaproteobacteria</taxon>
        <taxon>Vibrionales</taxon>
        <taxon>Vibrionaceae</taxon>
        <taxon>Veronia</taxon>
    </lineage>
</organism>
<name>A0A4Q0YLU0_9GAMM</name>
<dbReference type="InterPro" id="IPR016047">
    <property type="entry name" value="M23ase_b-sheet_dom"/>
</dbReference>
<evidence type="ECO:0000313" key="3">
    <source>
        <dbReference type="Proteomes" id="UP000290287"/>
    </source>
</evidence>
<accession>A0A4Q0YLU0</accession>
<proteinExistence type="predicted"/>
<dbReference type="RefSeq" id="WP_129123638.1">
    <property type="nucleotide sequence ID" value="NZ_PEIB01000032.1"/>
</dbReference>
<evidence type="ECO:0000313" key="2">
    <source>
        <dbReference type="EMBL" id="RXJ71777.1"/>
    </source>
</evidence>
<keyword evidence="3" id="KW-1185">Reference proteome</keyword>
<reference evidence="2 3" key="1">
    <citation type="submission" date="2017-10" db="EMBL/GenBank/DDBJ databases">
        <title>Nyctiphanis sp. nov., isolated from the stomach of the euphausiid Nyctiphanes simplex (Hansen, 1911) in the Gulf of California.</title>
        <authorList>
            <person name="Gomez-Gil B."/>
            <person name="Aguilar-Mendez M."/>
            <person name="Lopez-Cortes A."/>
            <person name="Gomez-Gutierrez J."/>
            <person name="Roque A."/>
            <person name="Lang E."/>
            <person name="Gonzalez-Castillo A."/>
        </authorList>
    </citation>
    <scope>NUCLEOTIDE SEQUENCE [LARGE SCALE GENOMIC DNA]</scope>
    <source>
        <strain evidence="2 3">CAIM 600</strain>
    </source>
</reference>
<dbReference type="PANTHER" id="PTHR21666:SF285">
    <property type="entry name" value="M23 FAMILY METALLOPEPTIDASE"/>
    <property type="match status" value="1"/>
</dbReference>
<dbReference type="Proteomes" id="UP000290287">
    <property type="component" value="Unassembled WGS sequence"/>
</dbReference>
<dbReference type="SUPFAM" id="SSF51261">
    <property type="entry name" value="Duplicated hybrid motif"/>
    <property type="match status" value="1"/>
</dbReference>
<dbReference type="AlphaFoldDB" id="A0A4Q0YLU0"/>
<protein>
    <submittedName>
        <fullName evidence="2">Peptidase M23</fullName>
    </submittedName>
</protein>
<dbReference type="CDD" id="cd12797">
    <property type="entry name" value="M23_peptidase"/>
    <property type="match status" value="1"/>
</dbReference>
<sequence length="223" mass="24893">MPTHFESLLSSLDVSTVLPPEIQFGQALIVDLSRTRPMWQAVGDGNPDEWVLNQMRAIGATMSIGRYNEQRPIYENTEQFEGTPDRDLHIGLDLGVMPGTPLTTPVDATVFSLADHQHQGDYGPTVILRHQEKGLTFFTLYGHLAADTLNKINVGQTLVKGELFGWVGDKSENGGWAPHLHFQIIQDLGEWKDDYPGVTYSNQAEVVLENCPDPNLIIRRDDL</sequence>